<evidence type="ECO:0000256" key="7">
    <source>
        <dbReference type="ARBA" id="ARBA00047647"/>
    </source>
</evidence>
<evidence type="ECO:0000256" key="11">
    <source>
        <dbReference type="PIRSR" id="PIRSR038994-3"/>
    </source>
</evidence>
<keyword evidence="5 9" id="KW-0378">Hydrolase</keyword>
<keyword evidence="4 11" id="KW-0479">Metal-binding</keyword>
<reference evidence="14" key="1">
    <citation type="submission" date="2014-03" db="EMBL/GenBank/DDBJ databases">
        <authorList>
            <person name="Urmite Genomes U."/>
        </authorList>
    </citation>
    <scope>NUCLEOTIDE SEQUENCE [LARGE SCALE GENOMIC DNA]</scope>
    <source>
        <strain evidence="14">HD-03</strain>
    </source>
</reference>
<dbReference type="SUPFAM" id="SSF51556">
    <property type="entry name" value="Metallo-dependent hydrolases"/>
    <property type="match status" value="1"/>
</dbReference>
<dbReference type="InterPro" id="IPR006680">
    <property type="entry name" value="Amidohydro-rel"/>
</dbReference>
<dbReference type="Pfam" id="PF01979">
    <property type="entry name" value="Amidohydro_1"/>
    <property type="match status" value="1"/>
</dbReference>
<proteinExistence type="inferred from homology"/>
<protein>
    <recommendedName>
        <fullName evidence="3">N-acetylglucosamine-6-phosphate deacetylase</fullName>
        <ecNumber evidence="2">3.5.1.25</ecNumber>
    </recommendedName>
</protein>
<evidence type="ECO:0000313" key="14">
    <source>
        <dbReference type="Proteomes" id="UP000028868"/>
    </source>
</evidence>
<dbReference type="GO" id="GO:0008448">
    <property type="term" value="F:N-acetylglucosamine-6-phosphate deacetylase activity"/>
    <property type="evidence" value="ECO:0007669"/>
    <property type="project" value="UniProtKB-EC"/>
</dbReference>
<name>A0A024P6X9_9BACI</name>
<dbReference type="EMBL" id="CCDI010000004">
    <property type="protein sequence ID" value="CDQ24874.1"/>
    <property type="molecule type" value="Genomic_DNA"/>
</dbReference>
<evidence type="ECO:0000313" key="13">
    <source>
        <dbReference type="EMBL" id="CDQ24874.1"/>
    </source>
</evidence>
<feature type="domain" description="Amidohydrolase-related" evidence="12">
    <location>
        <begin position="54"/>
        <end position="383"/>
    </location>
</feature>
<evidence type="ECO:0000256" key="9">
    <source>
        <dbReference type="PIRNR" id="PIRNR038994"/>
    </source>
</evidence>
<evidence type="ECO:0000259" key="12">
    <source>
        <dbReference type="Pfam" id="PF01979"/>
    </source>
</evidence>
<keyword evidence="14" id="KW-1185">Reference proteome</keyword>
<evidence type="ECO:0000256" key="2">
    <source>
        <dbReference type="ARBA" id="ARBA00011899"/>
    </source>
</evidence>
<dbReference type="AlphaFoldDB" id="A0A024P6X9"/>
<dbReference type="GO" id="GO:0006046">
    <property type="term" value="P:N-acetylglucosamine catabolic process"/>
    <property type="evidence" value="ECO:0007669"/>
    <property type="project" value="TreeGrafter"/>
</dbReference>
<dbReference type="PANTHER" id="PTHR11113">
    <property type="entry name" value="N-ACETYLGLUCOSAMINE-6-PHOSPHATE DEACETYLASE"/>
    <property type="match status" value="1"/>
</dbReference>
<evidence type="ECO:0000256" key="6">
    <source>
        <dbReference type="ARBA" id="ARBA00023277"/>
    </source>
</evidence>
<dbReference type="SUPFAM" id="SSF51338">
    <property type="entry name" value="Composite domain of metallo-dependent hydrolases"/>
    <property type="match status" value="1"/>
</dbReference>
<dbReference type="InterPro" id="IPR032466">
    <property type="entry name" value="Metal_Hydrolase"/>
</dbReference>
<dbReference type="CDD" id="cd00854">
    <property type="entry name" value="NagA"/>
    <property type="match status" value="1"/>
</dbReference>
<dbReference type="InterPro" id="IPR003764">
    <property type="entry name" value="GlcNAc_6-P_deAcase"/>
</dbReference>
<dbReference type="EC" id="3.5.1.25" evidence="2"/>
<reference evidence="13 14" key="2">
    <citation type="submission" date="2014-05" db="EMBL/GenBank/DDBJ databases">
        <title>Draft genome sequence of Halobacillus karajensis HK-03.</title>
        <authorList>
            <person name="Khelaifia S."/>
            <person name="Croce O."/>
            <person name="Lagier J.C."/>
            <person name="Raoult D."/>
        </authorList>
    </citation>
    <scope>NUCLEOTIDE SEQUENCE [LARGE SCALE GENOMIC DNA]</scope>
    <source>
        <strain evidence="13 14">HD-03</strain>
    </source>
</reference>
<evidence type="ECO:0000256" key="3">
    <source>
        <dbReference type="ARBA" id="ARBA00018029"/>
    </source>
</evidence>
<evidence type="ECO:0000256" key="5">
    <source>
        <dbReference type="ARBA" id="ARBA00022801"/>
    </source>
</evidence>
<comment type="catalytic activity">
    <reaction evidence="7">
        <text>N-acetyl-D-glucosamine 6-phosphate + H2O = D-glucosamine 6-phosphate + acetate</text>
        <dbReference type="Rhea" id="RHEA:22936"/>
        <dbReference type="ChEBI" id="CHEBI:15377"/>
        <dbReference type="ChEBI" id="CHEBI:30089"/>
        <dbReference type="ChEBI" id="CHEBI:57513"/>
        <dbReference type="ChEBI" id="CHEBI:58725"/>
        <dbReference type="EC" id="3.5.1.25"/>
    </reaction>
</comment>
<feature type="binding site" evidence="11">
    <location>
        <position position="222"/>
    </location>
    <ligand>
        <name>Zn(2+)</name>
        <dbReference type="ChEBI" id="CHEBI:29105"/>
    </ligand>
</feature>
<comment type="similarity">
    <text evidence="1 9">Belongs to the metallo-dependent hydrolases superfamily. NagA family.</text>
</comment>
<dbReference type="Proteomes" id="UP000028868">
    <property type="component" value="Unassembled WGS sequence"/>
</dbReference>
<gene>
    <name evidence="13" type="primary">nagA</name>
    <name evidence="13" type="ORF">BN983_03173</name>
</gene>
<dbReference type="InterPro" id="IPR011059">
    <property type="entry name" value="Metal-dep_hydrolase_composite"/>
</dbReference>
<dbReference type="RefSeq" id="WP_316245392.1">
    <property type="nucleotide sequence ID" value="NZ_CCDH010000003.1"/>
</dbReference>
<dbReference type="FunFam" id="3.20.20.140:FF:000004">
    <property type="entry name" value="N-acetylglucosamine-6-phosphate deacetylase"/>
    <property type="match status" value="1"/>
</dbReference>
<accession>A0A024P6X9</accession>
<sequence>MGDLMITNVSIVTEKETIPNGTVYIKDGTIEKISKEKDRTHATHVIDGKGENLTLVPGFIDVHIHGANGHDVMDATPEALDGLATQLPKEGTTSFLATTMTQSKENISRALKNAGEYIESQKREGKAEVLGVHLEGPFISEEKAGAQPPEHIAKPSLELFHKWQKESENHIKLVTIAPETDGALQFIKEICGKGVVCSLGHSSATLETANEAVKHGASHVTHLFNQMSGLHHREPGLVGAAFTNPELWVEMIVDHIHVHPEAVKLAYRMIGSKRTVLITDAMRAKCLPEGIYDLAGQSVRVQNGEARLEDGTLAGSILTLEEAAQKMQDFVGVNREELVQITSANAARELGVYHRKGSIAEKKDADLVILDEGGNVLVTICKGIISYDKRR</sequence>
<dbReference type="PIRSF" id="PIRSF038994">
    <property type="entry name" value="NagA"/>
    <property type="match status" value="1"/>
</dbReference>
<comment type="caution">
    <text evidence="13">The sequence shown here is derived from an EMBL/GenBank/DDBJ whole genome shotgun (WGS) entry which is preliminary data.</text>
</comment>
<evidence type="ECO:0000256" key="10">
    <source>
        <dbReference type="PIRSR" id="PIRSR038994-1"/>
    </source>
</evidence>
<evidence type="ECO:0000256" key="1">
    <source>
        <dbReference type="ARBA" id="ARBA00010716"/>
    </source>
</evidence>
<evidence type="ECO:0000256" key="8">
    <source>
        <dbReference type="ARBA" id="ARBA00060590"/>
    </source>
</evidence>
<organism evidence="13 14">
    <name type="scientific">Halobacillus karajensis</name>
    <dbReference type="NCBI Taxonomy" id="195088"/>
    <lineage>
        <taxon>Bacteria</taxon>
        <taxon>Bacillati</taxon>
        <taxon>Bacillota</taxon>
        <taxon>Bacilli</taxon>
        <taxon>Bacillales</taxon>
        <taxon>Bacillaceae</taxon>
        <taxon>Halobacillus</taxon>
    </lineage>
</organism>
<feature type="active site" description="Proton donor/acceptor" evidence="10">
    <location>
        <position position="280"/>
    </location>
</feature>
<feature type="binding site" evidence="11">
    <location>
        <position position="135"/>
    </location>
    <ligand>
        <name>Zn(2+)</name>
        <dbReference type="ChEBI" id="CHEBI:29105"/>
    </ligand>
</feature>
<comment type="cofactor">
    <cofactor evidence="11">
        <name>a divalent metal cation</name>
        <dbReference type="ChEBI" id="CHEBI:60240"/>
    </cofactor>
    <text evidence="11">Binds 1 divalent metal cation per subunit.</text>
</comment>
<comment type="pathway">
    <text evidence="8">Amino-sugar metabolism; N-acetylneuraminate degradation; D-fructose 6-phosphate from N-acetylneuraminate: step 4/5.</text>
</comment>
<dbReference type="GO" id="GO:0046872">
    <property type="term" value="F:metal ion binding"/>
    <property type="evidence" value="ECO:0007669"/>
    <property type="project" value="UniProtKB-KW"/>
</dbReference>
<feature type="binding site" evidence="11">
    <location>
        <position position="201"/>
    </location>
    <ligand>
        <name>Zn(2+)</name>
        <dbReference type="ChEBI" id="CHEBI:29105"/>
    </ligand>
</feature>
<dbReference type="NCBIfam" id="TIGR00221">
    <property type="entry name" value="nagA"/>
    <property type="match status" value="1"/>
</dbReference>
<dbReference type="Gene3D" id="2.30.40.10">
    <property type="entry name" value="Urease, subunit C, domain 1"/>
    <property type="match status" value="1"/>
</dbReference>
<evidence type="ECO:0000256" key="4">
    <source>
        <dbReference type="ARBA" id="ARBA00022723"/>
    </source>
</evidence>
<keyword evidence="6 9" id="KW-0119">Carbohydrate metabolism</keyword>
<dbReference type="PANTHER" id="PTHR11113:SF14">
    <property type="entry name" value="N-ACETYLGLUCOSAMINE-6-PHOSPHATE DEACETYLASE"/>
    <property type="match status" value="1"/>
</dbReference>
<dbReference type="Gene3D" id="3.20.20.140">
    <property type="entry name" value="Metal-dependent hydrolases"/>
    <property type="match status" value="1"/>
</dbReference>